<dbReference type="SMART" id="SM00829">
    <property type="entry name" value="PKS_ER"/>
    <property type="match status" value="1"/>
</dbReference>
<dbReference type="PROSITE" id="PS00059">
    <property type="entry name" value="ADH_ZINC"/>
    <property type="match status" value="1"/>
</dbReference>
<keyword evidence="7" id="KW-0520">NAD</keyword>
<keyword evidence="5 8" id="KW-0862">Zinc</keyword>
<dbReference type="Gene3D" id="3.90.180.10">
    <property type="entry name" value="Medium-chain alcohol dehydrogenases, catalytic domain"/>
    <property type="match status" value="1"/>
</dbReference>
<dbReference type="InterPro" id="IPR045306">
    <property type="entry name" value="SDH-like"/>
</dbReference>
<dbReference type="EMBL" id="JBBWRZ010000005">
    <property type="protein sequence ID" value="KAK8235716.1"/>
    <property type="molecule type" value="Genomic_DNA"/>
</dbReference>
<dbReference type="PANTHER" id="PTHR43161:SF7">
    <property type="entry name" value="SORBITOL DEHYDROGENASE"/>
    <property type="match status" value="1"/>
</dbReference>
<dbReference type="PANTHER" id="PTHR43161">
    <property type="entry name" value="SORBITOL DEHYDROGENASE"/>
    <property type="match status" value="1"/>
</dbReference>
<evidence type="ECO:0000256" key="7">
    <source>
        <dbReference type="ARBA" id="ARBA00023027"/>
    </source>
</evidence>
<comment type="similarity">
    <text evidence="3 8">Belongs to the zinc-containing alcohol dehydrogenase family.</text>
</comment>
<dbReference type="Pfam" id="PF08240">
    <property type="entry name" value="ADH_N"/>
    <property type="match status" value="1"/>
</dbReference>
<evidence type="ECO:0000256" key="3">
    <source>
        <dbReference type="ARBA" id="ARBA00008072"/>
    </source>
</evidence>
<dbReference type="Pfam" id="PF00107">
    <property type="entry name" value="ADH_zinc_N"/>
    <property type="match status" value="1"/>
</dbReference>
<reference evidence="10 11" key="1">
    <citation type="submission" date="2024-04" db="EMBL/GenBank/DDBJ databases">
        <title>Phyllosticta paracitricarpa is synonymous to the EU quarantine fungus P. citricarpa based on phylogenomic analyses.</title>
        <authorList>
            <consortium name="Lawrence Berkeley National Laboratory"/>
            <person name="Van Ingen-Buijs V.A."/>
            <person name="Van Westerhoven A.C."/>
            <person name="Haridas S."/>
            <person name="Skiadas P."/>
            <person name="Martin F."/>
            <person name="Groenewald J.Z."/>
            <person name="Crous P.W."/>
            <person name="Seidl M.F."/>
        </authorList>
    </citation>
    <scope>NUCLEOTIDE SEQUENCE [LARGE SCALE GENOMIC DNA]</scope>
    <source>
        <strain evidence="10 11">CBS 123374</strain>
    </source>
</reference>
<evidence type="ECO:0000256" key="1">
    <source>
        <dbReference type="ARBA" id="ARBA00001947"/>
    </source>
</evidence>
<name>A0ABR1YQI8_9PEZI</name>
<gene>
    <name evidence="10" type="ORF">HDK90DRAFT_254231</name>
</gene>
<dbReference type="InterPro" id="IPR020843">
    <property type="entry name" value="ER"/>
</dbReference>
<dbReference type="InterPro" id="IPR002328">
    <property type="entry name" value="ADH_Zn_CS"/>
</dbReference>
<keyword evidence="4 8" id="KW-0479">Metal-binding</keyword>
<evidence type="ECO:0000259" key="9">
    <source>
        <dbReference type="SMART" id="SM00829"/>
    </source>
</evidence>
<evidence type="ECO:0000256" key="8">
    <source>
        <dbReference type="RuleBase" id="RU361277"/>
    </source>
</evidence>
<dbReference type="SUPFAM" id="SSF51735">
    <property type="entry name" value="NAD(P)-binding Rossmann-fold domains"/>
    <property type="match status" value="1"/>
</dbReference>
<dbReference type="CDD" id="cd05285">
    <property type="entry name" value="sorbitol_DH"/>
    <property type="match status" value="1"/>
</dbReference>
<evidence type="ECO:0000256" key="2">
    <source>
        <dbReference type="ARBA" id="ARBA00004921"/>
    </source>
</evidence>
<feature type="domain" description="Enoyl reductase (ER)" evidence="9">
    <location>
        <begin position="30"/>
        <end position="388"/>
    </location>
</feature>
<proteinExistence type="inferred from homology"/>
<dbReference type="InterPro" id="IPR013149">
    <property type="entry name" value="ADH-like_C"/>
</dbReference>
<protein>
    <submittedName>
        <fullName evidence="10">Chaperonin 10-like protein</fullName>
    </submittedName>
</protein>
<evidence type="ECO:0000256" key="4">
    <source>
        <dbReference type="ARBA" id="ARBA00022723"/>
    </source>
</evidence>
<evidence type="ECO:0000313" key="10">
    <source>
        <dbReference type="EMBL" id="KAK8235716.1"/>
    </source>
</evidence>
<comment type="caution">
    <text evidence="10">The sequence shown here is derived from an EMBL/GenBank/DDBJ whole genome shotgun (WGS) entry which is preliminary data.</text>
</comment>
<sequence length="402" mass="42750">MAPSAIAEHVQLQGKSDTSPASIQASVLHGPRDLRIETRTIADPLAGELQVAISATGICGSDLSYYTKFRNGDVQILSPLSLGHESAGVVVGIGEGVEGFTLGDRVAIEVGVPCDSCRSCQRGRYNLCQRMRFRSSAKTVPHFQGTLQERINHPAKWCHRVPDHVSTGSVALLEPLAVAIHATRRAVVGQGDTAIVLGAGAVGLLTAAMAKLSGATTVLIADINVSRVKFALDHGFATRGYVVTDNPHAAKEDHVHSVAKELANDVVAIAYAGELDAEGADVTFECTGKEVCTQAGLYATRPGGKLIMVGMGTPTQTLQMSASQWKEVDILGVFRYANTYPIGLKLLSAGVLPNLDAMITHRFQGLAEARDAFELASRAVDDEGNLVLKVLIESRQDRKCME</sequence>
<comment type="pathway">
    <text evidence="2">Carbohydrate degradation.</text>
</comment>
<evidence type="ECO:0000313" key="11">
    <source>
        <dbReference type="Proteomes" id="UP001492380"/>
    </source>
</evidence>
<dbReference type="InterPro" id="IPR036291">
    <property type="entry name" value="NAD(P)-bd_dom_sf"/>
</dbReference>
<dbReference type="InterPro" id="IPR013154">
    <property type="entry name" value="ADH-like_N"/>
</dbReference>
<comment type="cofactor">
    <cofactor evidence="1 8">
        <name>Zn(2+)</name>
        <dbReference type="ChEBI" id="CHEBI:29105"/>
    </cofactor>
</comment>
<dbReference type="Proteomes" id="UP001492380">
    <property type="component" value="Unassembled WGS sequence"/>
</dbReference>
<evidence type="ECO:0000256" key="5">
    <source>
        <dbReference type="ARBA" id="ARBA00022833"/>
    </source>
</evidence>
<keyword evidence="6" id="KW-0560">Oxidoreductase</keyword>
<organism evidence="10 11">
    <name type="scientific">Phyllosticta capitalensis</name>
    <dbReference type="NCBI Taxonomy" id="121624"/>
    <lineage>
        <taxon>Eukaryota</taxon>
        <taxon>Fungi</taxon>
        <taxon>Dikarya</taxon>
        <taxon>Ascomycota</taxon>
        <taxon>Pezizomycotina</taxon>
        <taxon>Dothideomycetes</taxon>
        <taxon>Dothideomycetes incertae sedis</taxon>
        <taxon>Botryosphaeriales</taxon>
        <taxon>Phyllostictaceae</taxon>
        <taxon>Phyllosticta</taxon>
    </lineage>
</organism>
<dbReference type="InterPro" id="IPR011032">
    <property type="entry name" value="GroES-like_sf"/>
</dbReference>
<dbReference type="Gene3D" id="3.40.50.720">
    <property type="entry name" value="NAD(P)-binding Rossmann-like Domain"/>
    <property type="match status" value="1"/>
</dbReference>
<keyword evidence="11" id="KW-1185">Reference proteome</keyword>
<dbReference type="SUPFAM" id="SSF50129">
    <property type="entry name" value="GroES-like"/>
    <property type="match status" value="1"/>
</dbReference>
<accession>A0ABR1YQI8</accession>
<evidence type="ECO:0000256" key="6">
    <source>
        <dbReference type="ARBA" id="ARBA00023002"/>
    </source>
</evidence>